<proteinExistence type="predicted"/>
<geneLocation type="plasmid" evidence="2">
    <name>megaplasmid pMP7017</name>
</geneLocation>
<protein>
    <submittedName>
        <fullName evidence="2">Uncharacterized protein</fullName>
    </submittedName>
</protein>
<evidence type="ECO:0000313" key="2">
    <source>
        <dbReference type="EMBL" id="AIW55265.1"/>
    </source>
</evidence>
<gene>
    <name evidence="2" type="ORF">B7017_p0216</name>
</gene>
<dbReference type="EMBL" id="KM406416">
    <property type="protein sequence ID" value="AIW55265.1"/>
    <property type="molecule type" value="Genomic_DNA"/>
</dbReference>
<keyword evidence="1" id="KW-0472">Membrane</keyword>
<dbReference type="AlphaFoldDB" id="A0A0A0UZA6"/>
<name>A0A0A0UZA6_BIFBR</name>
<dbReference type="RefSeq" id="WP_052791141.1">
    <property type="nucleotide sequence ID" value="NZ_JASPDM010000013.1"/>
</dbReference>
<keyword evidence="1" id="KW-0812">Transmembrane</keyword>
<accession>A0A0A0UZA6</accession>
<evidence type="ECO:0000256" key="1">
    <source>
        <dbReference type="SAM" id="Phobius"/>
    </source>
</evidence>
<organism evidence="2">
    <name type="scientific">Bifidobacterium breve</name>
    <dbReference type="NCBI Taxonomy" id="1685"/>
    <lineage>
        <taxon>Bacteria</taxon>
        <taxon>Bacillati</taxon>
        <taxon>Actinomycetota</taxon>
        <taxon>Actinomycetes</taxon>
        <taxon>Bifidobacteriales</taxon>
        <taxon>Bifidobacteriaceae</taxon>
        <taxon>Bifidobacterium</taxon>
    </lineage>
</organism>
<keyword evidence="2" id="KW-0614">Plasmid</keyword>
<sequence length="67" mass="8069">MRVFVWFRGVAIVPRPLFSTFFFLRGKRIQIGSYAKARVYVRISSYSSAYKMSEEDFEQPYYENHMN</sequence>
<feature type="transmembrane region" description="Helical" evidence="1">
    <location>
        <begin position="6"/>
        <end position="24"/>
    </location>
</feature>
<reference evidence="2" key="1">
    <citation type="journal article" date="2015" name="Appl. Environ. Microbiol.">
        <title>Discovery of a conjugative megaplasmid in Bifidobacterium breve.</title>
        <authorList>
            <person name="Bottacini F."/>
            <person name="O'Connell Motherway M."/>
            <person name="Casey E."/>
            <person name="McDonnell B."/>
            <person name="Mahony J."/>
            <person name="Ventura M."/>
            <person name="van Sinderen D."/>
        </authorList>
    </citation>
    <scope>NUCLEOTIDE SEQUENCE</scope>
    <source>
        <strain evidence="2">JCM 7017</strain>
        <plasmid evidence="2">megaplasmid pMP7017</plasmid>
    </source>
</reference>
<keyword evidence="1" id="KW-1133">Transmembrane helix</keyword>